<dbReference type="Proteomes" id="UP000176204">
    <property type="component" value="Chromosome I"/>
</dbReference>
<evidence type="ECO:0000256" key="7">
    <source>
        <dbReference type="SAM" id="MobiDB-lite"/>
    </source>
</evidence>
<proteinExistence type="inferred from homology"/>
<dbReference type="OrthoDB" id="9814548at2"/>
<dbReference type="STRING" id="1679444.PYTT_1418"/>
<keyword evidence="11" id="KW-1185">Reference proteome</keyword>
<feature type="domain" description="PPIase FKBP-type" evidence="9">
    <location>
        <begin position="169"/>
        <end position="250"/>
    </location>
</feature>
<comment type="similarity">
    <text evidence="2 6">Belongs to the FKBP-type PPIase family.</text>
</comment>
<dbReference type="PROSITE" id="PS50059">
    <property type="entry name" value="FKBP_PPIASE"/>
    <property type="match status" value="1"/>
</dbReference>
<dbReference type="GO" id="GO:0003755">
    <property type="term" value="F:peptidyl-prolyl cis-trans isomerase activity"/>
    <property type="evidence" value="ECO:0007669"/>
    <property type="project" value="UniProtKB-UniRule"/>
</dbReference>
<dbReference type="InterPro" id="IPR001179">
    <property type="entry name" value="PPIase_FKBP_dom"/>
</dbReference>
<gene>
    <name evidence="10" type="ORF">PYTT_1418</name>
</gene>
<evidence type="ECO:0000256" key="1">
    <source>
        <dbReference type="ARBA" id="ARBA00000971"/>
    </source>
</evidence>
<dbReference type="PANTHER" id="PTHR43811:SF19">
    <property type="entry name" value="39 KDA FK506-BINDING NUCLEAR PROTEIN"/>
    <property type="match status" value="1"/>
</dbReference>
<dbReference type="Gene3D" id="3.10.50.40">
    <property type="match status" value="1"/>
</dbReference>
<evidence type="ECO:0000256" key="4">
    <source>
        <dbReference type="ARBA" id="ARBA00023235"/>
    </source>
</evidence>
<feature type="chain" id="PRO_5009604536" description="Peptidyl-prolyl cis-trans isomerase" evidence="8">
    <location>
        <begin position="23"/>
        <end position="283"/>
    </location>
</feature>
<evidence type="ECO:0000259" key="9">
    <source>
        <dbReference type="PROSITE" id="PS50059"/>
    </source>
</evidence>
<dbReference type="RefSeq" id="WP_067771665.1">
    <property type="nucleotide sequence ID" value="NZ_JACVVN010000009.1"/>
</dbReference>
<keyword evidence="3 5" id="KW-0697">Rotamase</keyword>
<dbReference type="AlphaFoldDB" id="A0A1H6LP26"/>
<sequence length="283" mass="30727">MKTIRKMMCATALAAVSLNGMAQDAPAAPAAAPAPDKEQKAEAPKLDDETVKQRVGYFLGHRMGQQLAEIPTFNLDDVDANSLLQGIKDGLNNKVDDKMKEVEPALDIFRQRMDERYEAKAEANLEAGKKFMEENAKKPGVKTLPSGVQYIVVKPGGDVKYNVEKDGDDPTFKLMYEGRLIDGTVFDKSEKPVEFKLQLIPGFTDALKAMPVGAKWKVFIPSELAYKEAGPGIIGPNSTLIFDIELLEIIPGNSPATPPAGGGQLTPEMLQQLLEAQQQGAAK</sequence>
<dbReference type="GO" id="GO:0006457">
    <property type="term" value="P:protein folding"/>
    <property type="evidence" value="ECO:0007669"/>
    <property type="project" value="InterPro"/>
</dbReference>
<dbReference type="Pfam" id="PF01346">
    <property type="entry name" value="FKBP_N"/>
    <property type="match status" value="1"/>
</dbReference>
<dbReference type="SUPFAM" id="SSF54534">
    <property type="entry name" value="FKBP-like"/>
    <property type="match status" value="1"/>
</dbReference>
<comment type="catalytic activity">
    <reaction evidence="1 5 6">
        <text>[protein]-peptidylproline (omega=180) = [protein]-peptidylproline (omega=0)</text>
        <dbReference type="Rhea" id="RHEA:16237"/>
        <dbReference type="Rhea" id="RHEA-COMP:10747"/>
        <dbReference type="Rhea" id="RHEA-COMP:10748"/>
        <dbReference type="ChEBI" id="CHEBI:83833"/>
        <dbReference type="ChEBI" id="CHEBI:83834"/>
        <dbReference type="EC" id="5.2.1.8"/>
    </reaction>
</comment>
<evidence type="ECO:0000256" key="2">
    <source>
        <dbReference type="ARBA" id="ARBA00006577"/>
    </source>
</evidence>
<reference evidence="11" key="1">
    <citation type="submission" date="2016-09" db="EMBL/GenBank/DDBJ databases">
        <authorList>
            <person name="Koehorst J."/>
        </authorList>
    </citation>
    <scope>NUCLEOTIDE SEQUENCE [LARGE SCALE GENOMIC DNA]</scope>
</reference>
<dbReference type="KEGG" id="agl:PYTT_1418"/>
<evidence type="ECO:0000256" key="8">
    <source>
        <dbReference type="SAM" id="SignalP"/>
    </source>
</evidence>
<feature type="signal peptide" evidence="8">
    <location>
        <begin position="1"/>
        <end position="22"/>
    </location>
</feature>
<accession>A0A1H6LP26</accession>
<dbReference type="InterPro" id="IPR036944">
    <property type="entry name" value="PPIase_FKBP_N_sf"/>
</dbReference>
<dbReference type="InterPro" id="IPR000774">
    <property type="entry name" value="PPIase_FKBP_N"/>
</dbReference>
<evidence type="ECO:0000256" key="5">
    <source>
        <dbReference type="PROSITE-ProRule" id="PRU00277"/>
    </source>
</evidence>
<keyword evidence="4 5" id="KW-0413">Isomerase</keyword>
<evidence type="ECO:0000313" key="10">
    <source>
        <dbReference type="EMBL" id="SEH88056.1"/>
    </source>
</evidence>
<dbReference type="Pfam" id="PF00254">
    <property type="entry name" value="FKBP_C"/>
    <property type="match status" value="1"/>
</dbReference>
<name>A0A1H6LP26_9BACT</name>
<feature type="compositionally biased region" description="Basic and acidic residues" evidence="7">
    <location>
        <begin position="35"/>
        <end position="47"/>
    </location>
</feature>
<evidence type="ECO:0000313" key="11">
    <source>
        <dbReference type="Proteomes" id="UP000176204"/>
    </source>
</evidence>
<dbReference type="PANTHER" id="PTHR43811">
    <property type="entry name" value="FKBP-TYPE PEPTIDYL-PROLYL CIS-TRANS ISOMERASE FKPA"/>
    <property type="match status" value="1"/>
</dbReference>
<feature type="region of interest" description="Disordered" evidence="7">
    <location>
        <begin position="26"/>
        <end position="47"/>
    </location>
</feature>
<protein>
    <recommendedName>
        <fullName evidence="6">Peptidyl-prolyl cis-trans isomerase</fullName>
        <ecNumber evidence="6">5.2.1.8</ecNumber>
    </recommendedName>
</protein>
<dbReference type="EC" id="5.2.1.8" evidence="6"/>
<dbReference type="Gene3D" id="1.10.287.460">
    <property type="entry name" value="Peptidyl-prolyl cis-trans isomerase, FKBP-type, N-terminal domain"/>
    <property type="match status" value="1"/>
</dbReference>
<keyword evidence="8" id="KW-0732">Signal</keyword>
<evidence type="ECO:0000256" key="3">
    <source>
        <dbReference type="ARBA" id="ARBA00023110"/>
    </source>
</evidence>
<evidence type="ECO:0000256" key="6">
    <source>
        <dbReference type="RuleBase" id="RU003915"/>
    </source>
</evidence>
<dbReference type="EMBL" id="LT629973">
    <property type="protein sequence ID" value="SEH88056.1"/>
    <property type="molecule type" value="Genomic_DNA"/>
</dbReference>
<dbReference type="InterPro" id="IPR046357">
    <property type="entry name" value="PPIase_dom_sf"/>
</dbReference>
<organism evidence="10 11">
    <name type="scientific">Akkermansia glycaniphila</name>
    <dbReference type="NCBI Taxonomy" id="1679444"/>
    <lineage>
        <taxon>Bacteria</taxon>
        <taxon>Pseudomonadati</taxon>
        <taxon>Verrucomicrobiota</taxon>
        <taxon>Verrucomicrobiia</taxon>
        <taxon>Verrucomicrobiales</taxon>
        <taxon>Akkermansiaceae</taxon>
        <taxon>Akkermansia</taxon>
    </lineage>
</organism>